<evidence type="ECO:0000256" key="3">
    <source>
        <dbReference type="ARBA" id="ARBA00022801"/>
    </source>
</evidence>
<dbReference type="InterPro" id="IPR021109">
    <property type="entry name" value="Peptidase_aspartic_dom_sf"/>
</dbReference>
<dbReference type="EC" id="3.1.26.4" evidence="2"/>
<dbReference type="Ensembl" id="ENSSGRT00000109632.1">
    <property type="protein sequence ID" value="ENSSGRP00000103116.1"/>
    <property type="gene ID" value="ENSSGRG00000051204.1"/>
</dbReference>
<proteinExistence type="inferred from homology"/>
<feature type="domain" description="Peptidase A2" evidence="4">
    <location>
        <begin position="58"/>
        <end position="72"/>
    </location>
</feature>
<dbReference type="InterPro" id="IPR043128">
    <property type="entry name" value="Rev_trsase/Diguanyl_cyclase"/>
</dbReference>
<evidence type="ECO:0000259" key="4">
    <source>
        <dbReference type="PROSITE" id="PS50175"/>
    </source>
</evidence>
<evidence type="ECO:0000313" key="5">
    <source>
        <dbReference type="Ensembl" id="ENSSGRP00000103116.1"/>
    </source>
</evidence>
<dbReference type="Gene3D" id="3.10.10.10">
    <property type="entry name" value="HIV Type 1 Reverse Transcriptase, subunit A, domain 1"/>
    <property type="match status" value="1"/>
</dbReference>
<dbReference type="InterPro" id="IPR001995">
    <property type="entry name" value="Peptidase_A2_cat"/>
</dbReference>
<reference evidence="5" key="2">
    <citation type="submission" date="2025-09" db="UniProtKB">
        <authorList>
            <consortium name="Ensembl"/>
        </authorList>
    </citation>
    <scope>IDENTIFICATION</scope>
</reference>
<dbReference type="AlphaFoldDB" id="A0A672SM24"/>
<dbReference type="Proteomes" id="UP000472262">
    <property type="component" value="Unassembled WGS sequence"/>
</dbReference>
<dbReference type="SUPFAM" id="SSF50630">
    <property type="entry name" value="Acid proteases"/>
    <property type="match status" value="1"/>
</dbReference>
<dbReference type="PANTHER" id="PTHR33064:SF37">
    <property type="entry name" value="RIBONUCLEASE H"/>
    <property type="match status" value="1"/>
</dbReference>
<dbReference type="Gene3D" id="3.30.70.270">
    <property type="match status" value="2"/>
</dbReference>
<dbReference type="GO" id="GO:0004190">
    <property type="term" value="F:aspartic-type endopeptidase activity"/>
    <property type="evidence" value="ECO:0007669"/>
    <property type="project" value="InterPro"/>
</dbReference>
<dbReference type="OMA" id="VETTSHY"/>
<name>A0A672SM24_SINGR</name>
<dbReference type="GO" id="GO:0004523">
    <property type="term" value="F:RNA-DNA hybrid ribonuclease activity"/>
    <property type="evidence" value="ECO:0007669"/>
    <property type="project" value="UniProtKB-EC"/>
</dbReference>
<dbReference type="InterPro" id="IPR051320">
    <property type="entry name" value="Viral_Replic_Matur_Polypro"/>
</dbReference>
<evidence type="ECO:0000256" key="2">
    <source>
        <dbReference type="ARBA" id="ARBA00012180"/>
    </source>
</evidence>
<dbReference type="PROSITE" id="PS50175">
    <property type="entry name" value="ASP_PROT_RETROV"/>
    <property type="match status" value="1"/>
</dbReference>
<protein>
    <recommendedName>
        <fullName evidence="2">ribonuclease H</fullName>
        <ecNumber evidence="2">3.1.26.4</ecNumber>
    </recommendedName>
</protein>
<dbReference type="Pfam" id="PF00078">
    <property type="entry name" value="RVT_1"/>
    <property type="match status" value="1"/>
</dbReference>
<reference evidence="5" key="1">
    <citation type="submission" date="2025-08" db="UniProtKB">
        <authorList>
            <consortium name="Ensembl"/>
        </authorList>
    </citation>
    <scope>IDENTIFICATION</scope>
</reference>
<dbReference type="InterPro" id="IPR043502">
    <property type="entry name" value="DNA/RNA_pol_sf"/>
</dbReference>
<dbReference type="SUPFAM" id="SSF56672">
    <property type="entry name" value="DNA/RNA polymerases"/>
    <property type="match status" value="1"/>
</dbReference>
<dbReference type="PANTHER" id="PTHR33064">
    <property type="entry name" value="POL PROTEIN"/>
    <property type="match status" value="1"/>
</dbReference>
<evidence type="ECO:0000256" key="1">
    <source>
        <dbReference type="ARBA" id="ARBA00010879"/>
    </source>
</evidence>
<keyword evidence="6" id="KW-1185">Reference proteome</keyword>
<sequence>MIVGHGKISLDVASMTTAHYEGPLSNQIVNSVGISGTDIACPVTPLLEVREPFFHKFIIIPGAPINLLGRDMMHKLNMDIKFTDKHVFSFLFSLQVSMNPLPTWEESGEPQPIVPKPDPPRIVDTMINPLLWSQYKDATGFIAMEHYKAKLKTNKPVYIKHYPLPKDKELGIKPLIDNFIQQGVLVPIHSSYNTPINPVVKADGKGNIDSPAVFATAVQRTLAKMTLLPSTVCVLQYADDILVSGETKEDCEKASIIVCNVLTQEGFKASKDKLQWVQSKVTYLGHIIMPGLRAISTDRVQMIRKMKYPRTVQQLQSFLGLVNYCRSWIPDCAFKLD</sequence>
<dbReference type="InParanoid" id="A0A672SM24"/>
<dbReference type="GO" id="GO:0006508">
    <property type="term" value="P:proteolysis"/>
    <property type="evidence" value="ECO:0007669"/>
    <property type="project" value="InterPro"/>
</dbReference>
<dbReference type="InterPro" id="IPR000477">
    <property type="entry name" value="RT_dom"/>
</dbReference>
<comment type="similarity">
    <text evidence="1">Belongs to the beta type-B retroviral polymerase family. HERV class-II K(HML-2) pol subfamily.</text>
</comment>
<organism evidence="5 6">
    <name type="scientific">Sinocyclocheilus grahami</name>
    <name type="common">Dianchi golden-line fish</name>
    <name type="synonym">Barbus grahami</name>
    <dbReference type="NCBI Taxonomy" id="75366"/>
    <lineage>
        <taxon>Eukaryota</taxon>
        <taxon>Metazoa</taxon>
        <taxon>Chordata</taxon>
        <taxon>Craniata</taxon>
        <taxon>Vertebrata</taxon>
        <taxon>Euteleostomi</taxon>
        <taxon>Actinopterygii</taxon>
        <taxon>Neopterygii</taxon>
        <taxon>Teleostei</taxon>
        <taxon>Ostariophysi</taxon>
        <taxon>Cypriniformes</taxon>
        <taxon>Cyprinidae</taxon>
        <taxon>Cyprininae</taxon>
        <taxon>Sinocyclocheilus</taxon>
    </lineage>
</organism>
<dbReference type="Gene3D" id="2.40.70.10">
    <property type="entry name" value="Acid Proteases"/>
    <property type="match status" value="1"/>
</dbReference>
<evidence type="ECO:0000313" key="6">
    <source>
        <dbReference type="Proteomes" id="UP000472262"/>
    </source>
</evidence>
<accession>A0A672SM24</accession>
<keyword evidence="3" id="KW-0378">Hydrolase</keyword>